<dbReference type="EMBL" id="JACHDO010000002">
    <property type="protein sequence ID" value="MBB5495785.1"/>
    <property type="molecule type" value="Genomic_DNA"/>
</dbReference>
<proteinExistence type="predicted"/>
<sequence length="115" mass="12860">MPEQRTPAPGWEGLPSPDEPGWAGWCRHWLAVHSPVGLTRQVAAGHLSARSHGRMLWRHLTERRLLLEEQLVQEQTDGITGRQLQARAEGAVEELAEACEILRVLELIGPHLPGR</sequence>
<protein>
    <submittedName>
        <fullName evidence="1">Uncharacterized protein</fullName>
    </submittedName>
</protein>
<comment type="caution">
    <text evidence="1">The sequence shown here is derived from an EMBL/GenBank/DDBJ whole genome shotgun (WGS) entry which is preliminary data.</text>
</comment>
<evidence type="ECO:0000313" key="2">
    <source>
        <dbReference type="Proteomes" id="UP000579647"/>
    </source>
</evidence>
<evidence type="ECO:0000313" key="1">
    <source>
        <dbReference type="EMBL" id="MBB5495785.1"/>
    </source>
</evidence>
<gene>
    <name evidence="1" type="ORF">HNR07_007004</name>
</gene>
<dbReference type="RefSeq" id="WP_246421435.1">
    <property type="nucleotide sequence ID" value="NZ_JACHDO010000002.1"/>
</dbReference>
<dbReference type="AlphaFoldDB" id="A0A840WUS9"/>
<reference evidence="1 2" key="1">
    <citation type="submission" date="2020-08" db="EMBL/GenBank/DDBJ databases">
        <title>Sequencing the genomes of 1000 actinobacteria strains.</title>
        <authorList>
            <person name="Klenk H.-P."/>
        </authorList>
    </citation>
    <scope>NUCLEOTIDE SEQUENCE [LARGE SCALE GENOMIC DNA]</scope>
    <source>
        <strain evidence="1 2">DSM 44598</strain>
    </source>
</reference>
<organism evidence="1 2">
    <name type="scientific">Nocardiopsis metallicus</name>
    <dbReference type="NCBI Taxonomy" id="179819"/>
    <lineage>
        <taxon>Bacteria</taxon>
        <taxon>Bacillati</taxon>
        <taxon>Actinomycetota</taxon>
        <taxon>Actinomycetes</taxon>
        <taxon>Streptosporangiales</taxon>
        <taxon>Nocardiopsidaceae</taxon>
        <taxon>Nocardiopsis</taxon>
    </lineage>
</organism>
<dbReference type="Proteomes" id="UP000579647">
    <property type="component" value="Unassembled WGS sequence"/>
</dbReference>
<name>A0A840WUS9_9ACTN</name>
<accession>A0A840WUS9</accession>
<keyword evidence="2" id="KW-1185">Reference proteome</keyword>